<accession>A0ABN1KCF6</accession>
<keyword evidence="2" id="KW-1185">Reference proteome</keyword>
<gene>
    <name evidence="1" type="ORF">GCM10009107_46810</name>
</gene>
<evidence type="ECO:0000313" key="2">
    <source>
        <dbReference type="Proteomes" id="UP001500279"/>
    </source>
</evidence>
<name>A0ABN1KCF6_9BURK</name>
<protein>
    <submittedName>
        <fullName evidence="1">Uncharacterized protein</fullName>
    </submittedName>
</protein>
<proteinExistence type="predicted"/>
<dbReference type="Proteomes" id="UP001500279">
    <property type="component" value="Unassembled WGS sequence"/>
</dbReference>
<evidence type="ECO:0000313" key="1">
    <source>
        <dbReference type="EMBL" id="GAA0762387.1"/>
    </source>
</evidence>
<dbReference type="RefSeq" id="WP_141289615.1">
    <property type="nucleotide sequence ID" value="NZ_BAAAEW010000033.1"/>
</dbReference>
<comment type="caution">
    <text evidence="1">The sequence shown here is derived from an EMBL/GenBank/DDBJ whole genome shotgun (WGS) entry which is preliminary data.</text>
</comment>
<dbReference type="EMBL" id="BAAAEW010000033">
    <property type="protein sequence ID" value="GAA0762387.1"/>
    <property type="molecule type" value="Genomic_DNA"/>
</dbReference>
<reference evidence="1 2" key="1">
    <citation type="journal article" date="2019" name="Int. J. Syst. Evol. Microbiol.">
        <title>The Global Catalogue of Microorganisms (GCM) 10K type strain sequencing project: providing services to taxonomists for standard genome sequencing and annotation.</title>
        <authorList>
            <consortium name="The Broad Institute Genomics Platform"/>
            <consortium name="The Broad Institute Genome Sequencing Center for Infectious Disease"/>
            <person name="Wu L."/>
            <person name="Ma J."/>
        </authorList>
    </citation>
    <scope>NUCLEOTIDE SEQUENCE [LARGE SCALE GENOMIC DNA]</scope>
    <source>
        <strain evidence="1 2">JCM 15503</strain>
    </source>
</reference>
<sequence length="276" mass="29939">MLKGFIEQISETAISGWVYCANFDVAGHRLLAFERDQCIGAGHIDIHRPDLEAAGMGKGLLGFSISCDPAVLKRHANISVRLDNSDFALLPRSTSQRPARREVAAGLFSSTEARRVEWMARQGWLSQEQFLALRSLNQLGVYQRTFSRSELGDFSLERKAADLYLEIMCLLFRSEFNLAQLQEHSLMPRDLAQLDFNLAGGEHGVIGLYGGELSAEVSEGAHALGIDGAEPPVVAPVSYRCAPHQLLLVHTGCLRSLALGKGSGVQLLALAAPAAA</sequence>
<organism evidence="1 2">
    <name type="scientific">Ideonella azotifigens</name>
    <dbReference type="NCBI Taxonomy" id="513160"/>
    <lineage>
        <taxon>Bacteria</taxon>
        <taxon>Pseudomonadati</taxon>
        <taxon>Pseudomonadota</taxon>
        <taxon>Betaproteobacteria</taxon>
        <taxon>Burkholderiales</taxon>
        <taxon>Sphaerotilaceae</taxon>
        <taxon>Ideonella</taxon>
    </lineage>
</organism>